<evidence type="ECO:0000313" key="3">
    <source>
        <dbReference type="EMBL" id="KZD20525.1"/>
    </source>
</evidence>
<dbReference type="OrthoDB" id="9804721at2"/>
<evidence type="ECO:0000313" key="4">
    <source>
        <dbReference type="Proteomes" id="UP000076574"/>
    </source>
</evidence>
<comment type="similarity">
    <text evidence="1">Belongs to the universal stress protein A family.</text>
</comment>
<dbReference type="STRING" id="943830.A4A58_19550"/>
<proteinExistence type="inferred from homology"/>
<keyword evidence="4" id="KW-1185">Reference proteome</keyword>
<dbReference type="Pfam" id="PF00582">
    <property type="entry name" value="Usp"/>
    <property type="match status" value="1"/>
</dbReference>
<evidence type="ECO:0000259" key="2">
    <source>
        <dbReference type="Pfam" id="PF00582"/>
    </source>
</evidence>
<dbReference type="AlphaFoldDB" id="A0A163X7H9"/>
<dbReference type="PANTHER" id="PTHR46268">
    <property type="entry name" value="STRESS RESPONSE PROTEIN NHAX"/>
    <property type="match status" value="1"/>
</dbReference>
<dbReference type="RefSeq" id="WP_068738893.1">
    <property type="nucleotide sequence ID" value="NZ_LVYV01000056.1"/>
</dbReference>
<dbReference type="InterPro" id="IPR006016">
    <property type="entry name" value="UspA"/>
</dbReference>
<comment type="caution">
    <text evidence="3">The sequence shown here is derived from an EMBL/GenBank/DDBJ whole genome shotgun (WGS) entry which is preliminary data.</text>
</comment>
<gene>
    <name evidence="3" type="ORF">A4A58_19550</name>
</gene>
<feature type="domain" description="UspA" evidence="2">
    <location>
        <begin position="158"/>
        <end position="279"/>
    </location>
</feature>
<protein>
    <submittedName>
        <fullName evidence="3">Universal stress protein UspA</fullName>
    </submittedName>
</protein>
<accession>A0A163X7H9</accession>
<organism evidence="3 4">
    <name type="scientific">Tardiphaga robiniae</name>
    <dbReference type="NCBI Taxonomy" id="943830"/>
    <lineage>
        <taxon>Bacteria</taxon>
        <taxon>Pseudomonadati</taxon>
        <taxon>Pseudomonadota</taxon>
        <taxon>Alphaproteobacteria</taxon>
        <taxon>Hyphomicrobiales</taxon>
        <taxon>Nitrobacteraceae</taxon>
        <taxon>Tardiphaga</taxon>
    </lineage>
</organism>
<dbReference type="PANTHER" id="PTHR46268:SF15">
    <property type="entry name" value="UNIVERSAL STRESS PROTEIN HP_0031"/>
    <property type="match status" value="1"/>
</dbReference>
<sequence length="280" mass="30119">MALKSLIVFVDPSPGGAARTRYAVRLAAEHDAHLIGVFIAPTGWRRNPADGFVAGAVAVREMVERHSLFEREAAAGAIKNFEALAGRERVTFEFRSIEANNSNELARLHSLHSDLVIVGYPSPGGLPAQGTPAAMLLATGVPFLIVPDSWGRDGVANRILFAWNASREARRAISDALPLMTTAQAVTVLVIDPTKNASHGEQPGADVAHYLCRHGVIATVEQRQSEGKAIADVIREFATYDGSDLIVLGAYSHARTREFIFGGVTRSLLRNITVPTLIAH</sequence>
<dbReference type="EMBL" id="LVYV01000056">
    <property type="protein sequence ID" value="KZD20525.1"/>
    <property type="molecule type" value="Genomic_DNA"/>
</dbReference>
<name>A0A163X7H9_9BRAD</name>
<dbReference type="Gene3D" id="3.40.50.12370">
    <property type="match status" value="1"/>
</dbReference>
<dbReference type="PRINTS" id="PR01438">
    <property type="entry name" value="UNVRSLSTRESS"/>
</dbReference>
<dbReference type="SUPFAM" id="SSF52402">
    <property type="entry name" value="Adenine nucleotide alpha hydrolases-like"/>
    <property type="match status" value="2"/>
</dbReference>
<dbReference type="Proteomes" id="UP000076574">
    <property type="component" value="Unassembled WGS sequence"/>
</dbReference>
<dbReference type="InterPro" id="IPR006015">
    <property type="entry name" value="Universal_stress_UspA"/>
</dbReference>
<evidence type="ECO:0000256" key="1">
    <source>
        <dbReference type="ARBA" id="ARBA00008791"/>
    </source>
</evidence>
<dbReference type="CDD" id="cd00293">
    <property type="entry name" value="USP-like"/>
    <property type="match status" value="1"/>
</dbReference>
<reference evidence="3 4" key="1">
    <citation type="submission" date="2016-03" db="EMBL/GenBank/DDBJ databases">
        <title>Microsymbionts genomes from the relict species Vavilovia formosa (Stev.) Fed.</title>
        <authorList>
            <person name="Kopat V."/>
            <person name="Chirak E."/>
            <person name="Kimeklis A."/>
            <person name="Andronov E."/>
        </authorList>
    </citation>
    <scope>NUCLEOTIDE SEQUENCE [LARGE SCALE GENOMIC DNA]</scope>
    <source>
        <strain evidence="3 4">Vaf07</strain>
    </source>
</reference>